<accession>A0ABQ1AWM4</accession>
<comment type="caution">
    <text evidence="3">The sequence shown here is derived from an EMBL/GenBank/DDBJ whole genome shotgun (WGS) entry which is preliminary data.</text>
</comment>
<evidence type="ECO:0000313" key="4">
    <source>
        <dbReference type="Proteomes" id="UP000465266"/>
    </source>
</evidence>
<gene>
    <name evidence="3" type="ORF">IFM53868_05739</name>
</gene>
<dbReference type="InterPro" id="IPR039454">
    <property type="entry name" value="OM14"/>
</dbReference>
<evidence type="ECO:0000313" key="3">
    <source>
        <dbReference type="EMBL" id="GFF89145.1"/>
    </source>
</evidence>
<keyword evidence="2" id="KW-1133">Transmembrane helix</keyword>
<organism evidence="3 4">
    <name type="scientific">Aspergillus udagawae</name>
    <dbReference type="NCBI Taxonomy" id="91492"/>
    <lineage>
        <taxon>Eukaryota</taxon>
        <taxon>Fungi</taxon>
        <taxon>Dikarya</taxon>
        <taxon>Ascomycota</taxon>
        <taxon>Pezizomycotina</taxon>
        <taxon>Eurotiomycetes</taxon>
        <taxon>Eurotiomycetidae</taxon>
        <taxon>Eurotiales</taxon>
        <taxon>Aspergillaceae</taxon>
        <taxon>Aspergillus</taxon>
        <taxon>Aspergillus subgen. Fumigati</taxon>
    </lineage>
</organism>
<feature type="region of interest" description="Disordered" evidence="1">
    <location>
        <begin position="38"/>
        <end position="66"/>
    </location>
</feature>
<dbReference type="Proteomes" id="UP000465266">
    <property type="component" value="Unassembled WGS sequence"/>
</dbReference>
<keyword evidence="2" id="KW-0472">Membrane</keyword>
<proteinExistence type="predicted"/>
<keyword evidence="2" id="KW-0812">Transmembrane</keyword>
<keyword evidence="3" id="KW-0670">Pyruvate</keyword>
<feature type="transmembrane region" description="Helical" evidence="2">
    <location>
        <begin position="169"/>
        <end position="187"/>
    </location>
</feature>
<feature type="compositionally biased region" description="Basic residues" evidence="1">
    <location>
        <begin position="40"/>
        <end position="54"/>
    </location>
</feature>
<feature type="region of interest" description="Disordered" evidence="1">
    <location>
        <begin position="93"/>
        <end position="118"/>
    </location>
</feature>
<sequence length="199" mass="22172">MDHVHSAHSRRGSDVILVFFPSPPAVCTTGILQTCLTQKPRPKALSKHQRRRNRAPNPPRTYLSETAESTASLVDVDSPHVVSVDPDFLNQDVKTTTQADRLEREAQEKEERKEQERAQKAKAKAKRAGHVAKRNPVFLGNAVLYALVGAALGYGAYRKHAEGKLSWKLVGTWTGIVGAFSTVDYFVSKWLLQNKYPPN</sequence>
<evidence type="ECO:0000256" key="1">
    <source>
        <dbReference type="SAM" id="MobiDB-lite"/>
    </source>
</evidence>
<feature type="compositionally biased region" description="Basic and acidic residues" evidence="1">
    <location>
        <begin position="100"/>
        <end position="118"/>
    </location>
</feature>
<name>A0ABQ1AWM4_9EURO</name>
<evidence type="ECO:0000256" key="2">
    <source>
        <dbReference type="SAM" id="Phobius"/>
    </source>
</evidence>
<reference evidence="3 4" key="1">
    <citation type="submission" date="2020-01" db="EMBL/GenBank/DDBJ databases">
        <title>Draft genome sequence of Aspergillus udagawae IFM 53868.</title>
        <authorList>
            <person name="Takahashi H."/>
            <person name="Yaguchi T."/>
        </authorList>
    </citation>
    <scope>NUCLEOTIDE SEQUENCE [LARGE SCALE GENOMIC DNA]</scope>
    <source>
        <strain evidence="3 4">IFM 53868</strain>
    </source>
</reference>
<dbReference type="EMBL" id="BLKG01000059">
    <property type="protein sequence ID" value="GFF89145.1"/>
    <property type="molecule type" value="Genomic_DNA"/>
</dbReference>
<protein>
    <submittedName>
        <fullName evidence="3">Dihydrolipoyllysine-residue acetyltransferase component of pyruvate dehydrogenase complex, mitochondrial</fullName>
    </submittedName>
</protein>
<keyword evidence="4" id="KW-1185">Reference proteome</keyword>
<feature type="transmembrane region" description="Helical" evidence="2">
    <location>
        <begin position="137"/>
        <end position="157"/>
    </location>
</feature>
<dbReference type="PANTHER" id="PTHR38402:SF1">
    <property type="entry name" value="MITOCHONDRIAL OUTER MEMBRANE PROTEIN OM14"/>
    <property type="match status" value="1"/>
</dbReference>
<dbReference type="PANTHER" id="PTHR38402">
    <property type="entry name" value="MITOCHONDRIAL OUTER MEMBRANE PROTEIN OM14"/>
    <property type="match status" value="1"/>
</dbReference>